<comment type="caution">
    <text evidence="1">The sequence shown here is derived from an EMBL/GenBank/DDBJ whole genome shotgun (WGS) entry which is preliminary data.</text>
</comment>
<keyword evidence="2" id="KW-1185">Reference proteome</keyword>
<name>A0ACC1XTU6_MELAZ</name>
<gene>
    <name evidence="1" type="ORF">OWV82_012829</name>
</gene>
<accession>A0ACC1XTU6</accession>
<evidence type="ECO:0000313" key="1">
    <source>
        <dbReference type="EMBL" id="KAJ4714327.1"/>
    </source>
</evidence>
<dbReference type="Proteomes" id="UP001164539">
    <property type="component" value="Chromosome 7"/>
</dbReference>
<dbReference type="EMBL" id="CM051400">
    <property type="protein sequence ID" value="KAJ4714327.1"/>
    <property type="molecule type" value="Genomic_DNA"/>
</dbReference>
<organism evidence="1 2">
    <name type="scientific">Melia azedarach</name>
    <name type="common">Chinaberry tree</name>
    <dbReference type="NCBI Taxonomy" id="155640"/>
    <lineage>
        <taxon>Eukaryota</taxon>
        <taxon>Viridiplantae</taxon>
        <taxon>Streptophyta</taxon>
        <taxon>Embryophyta</taxon>
        <taxon>Tracheophyta</taxon>
        <taxon>Spermatophyta</taxon>
        <taxon>Magnoliopsida</taxon>
        <taxon>eudicotyledons</taxon>
        <taxon>Gunneridae</taxon>
        <taxon>Pentapetalae</taxon>
        <taxon>rosids</taxon>
        <taxon>malvids</taxon>
        <taxon>Sapindales</taxon>
        <taxon>Meliaceae</taxon>
        <taxon>Melia</taxon>
    </lineage>
</organism>
<sequence>MLNLSKEELVFLVQNYYDAFIVAVFAISVTFFISKVCRRGSDHIPGRLGLPFIGETFSFLRATNSTKGCYDFIRCRRQWYGKWFKTRIFGKIHVFVPSTEGAKTIFTNDFANFNKGYVKSMADAVGDKSLLCVPHESHKRIRRLLSDPFSMNSLSKFVKTFDKMLSERLKELEESGKSFSVLDFSMKITFDAMCNMLMSITEDSLLRQIEKDCTAVSDAMLSIPIMIPGTRYYRGIKARRRLIEGFRAMISRRRNGEESCEDFLQSMLARDPYPENEKLSDSEIMDNLLTLIIAGQTTTAAAMMWSVKYLDENTEAQQRLREEQLSITRNKSDGASLALEDVNRMSYGLKVVKETLRMSNVLLWFPRVALNDCTIEGFEIKKGWHVDIDATCIHFDPDLYKDPEQFNPSRFDEMQKPYSFIPFGSGARTCLGMNMAKVTMLIFLHRLTSGYKWTVDDQDPSLEKKTHIPRLSSGCPISLTPLNNGM</sequence>
<evidence type="ECO:0000313" key="2">
    <source>
        <dbReference type="Proteomes" id="UP001164539"/>
    </source>
</evidence>
<reference evidence="1 2" key="1">
    <citation type="journal article" date="2023" name="Science">
        <title>Complex scaffold remodeling in plant triterpene biosynthesis.</title>
        <authorList>
            <person name="De La Pena R."/>
            <person name="Hodgson H."/>
            <person name="Liu J.C."/>
            <person name="Stephenson M.J."/>
            <person name="Martin A.C."/>
            <person name="Owen C."/>
            <person name="Harkess A."/>
            <person name="Leebens-Mack J."/>
            <person name="Jimenez L.E."/>
            <person name="Osbourn A."/>
            <person name="Sattely E.S."/>
        </authorList>
    </citation>
    <scope>NUCLEOTIDE SEQUENCE [LARGE SCALE GENOMIC DNA]</scope>
    <source>
        <strain evidence="2">cv. JPN11</strain>
        <tissue evidence="1">Leaf</tissue>
    </source>
</reference>
<proteinExistence type="predicted"/>
<protein>
    <submittedName>
        <fullName evidence="1">Cytochrome P450</fullName>
    </submittedName>
</protein>